<evidence type="ECO:0000256" key="2">
    <source>
        <dbReference type="ARBA" id="ARBA00023125"/>
    </source>
</evidence>
<sequence length="121" mass="14293">IYVWNKRITLKILPCMAALNTFRTDGEDFGEQILSKVVKAGRRTYFLDVRATRANDYFLTITESRKKTAPDGTVSYDRHKIFLYKEDFSKFLEGLEEVIGFIKREKPEFFEEEHPKPEEYA</sequence>
<dbReference type="EMBL" id="AJWY01010394">
    <property type="protein sequence ID" value="EKC55667.1"/>
    <property type="molecule type" value="Genomic_DNA"/>
</dbReference>
<evidence type="ECO:0000256" key="1">
    <source>
        <dbReference type="ARBA" id="ARBA00009251"/>
    </source>
</evidence>
<gene>
    <name evidence="3" type="ORF">LEA_15226</name>
</gene>
<dbReference type="Gene3D" id="3.10.450.700">
    <property type="match status" value="1"/>
</dbReference>
<dbReference type="InterPro" id="IPR006628">
    <property type="entry name" value="PUR-bd_fam"/>
</dbReference>
<protein>
    <recommendedName>
        <fullName evidence="4">DUF3276 family protein</fullName>
    </recommendedName>
</protein>
<organism evidence="3">
    <name type="scientific">human gut metagenome</name>
    <dbReference type="NCBI Taxonomy" id="408170"/>
    <lineage>
        <taxon>unclassified sequences</taxon>
        <taxon>metagenomes</taxon>
        <taxon>organismal metagenomes</taxon>
    </lineage>
</organism>
<accession>K1S4T0</accession>
<name>K1S4T0_9ZZZZ</name>
<dbReference type="GO" id="GO:0000977">
    <property type="term" value="F:RNA polymerase II transcription regulatory region sequence-specific DNA binding"/>
    <property type="evidence" value="ECO:0007669"/>
    <property type="project" value="InterPro"/>
</dbReference>
<evidence type="ECO:0008006" key="4">
    <source>
        <dbReference type="Google" id="ProtNLM"/>
    </source>
</evidence>
<dbReference type="AlphaFoldDB" id="K1S4T0"/>
<feature type="non-terminal residue" evidence="3">
    <location>
        <position position="1"/>
    </location>
</feature>
<dbReference type="GO" id="GO:0032422">
    <property type="term" value="F:purine-rich negative regulatory element binding"/>
    <property type="evidence" value="ECO:0007669"/>
    <property type="project" value="InterPro"/>
</dbReference>
<evidence type="ECO:0000313" key="3">
    <source>
        <dbReference type="EMBL" id="EKC55667.1"/>
    </source>
</evidence>
<comment type="caution">
    <text evidence="3">The sequence shown here is derived from an EMBL/GenBank/DDBJ whole genome shotgun (WGS) entry which is preliminary data.</text>
</comment>
<keyword evidence="2" id="KW-0238">DNA-binding</keyword>
<comment type="similarity">
    <text evidence="1">Belongs to the PUR DNA-binding protein family.</text>
</comment>
<reference evidence="3" key="1">
    <citation type="journal article" date="2013" name="Environ. Microbiol.">
        <title>Microbiota from the distal guts of lean and obese adolescents exhibit partial functional redundancy besides clear differences in community structure.</title>
        <authorList>
            <person name="Ferrer M."/>
            <person name="Ruiz A."/>
            <person name="Lanza F."/>
            <person name="Haange S.B."/>
            <person name="Oberbach A."/>
            <person name="Till H."/>
            <person name="Bargiela R."/>
            <person name="Campoy C."/>
            <person name="Segura M.T."/>
            <person name="Richter M."/>
            <person name="von Bergen M."/>
            <person name="Seifert J."/>
            <person name="Suarez A."/>
        </authorList>
    </citation>
    <scope>NUCLEOTIDE SEQUENCE</scope>
</reference>
<dbReference type="Pfam" id="PF11680">
    <property type="entry name" value="DUF3276"/>
    <property type="match status" value="1"/>
</dbReference>
<proteinExistence type="inferred from homology"/>